<keyword evidence="2" id="KW-0560">Oxidoreductase</keyword>
<dbReference type="SUPFAM" id="SSF51735">
    <property type="entry name" value="NAD(P)-binding Rossmann-fold domains"/>
    <property type="match status" value="1"/>
</dbReference>
<name>A0A9N9VGH4_9HYPO</name>
<comment type="similarity">
    <text evidence="1">Belongs to the short-chain dehydrogenases/reductases (SDR) family.</text>
</comment>
<dbReference type="Gene3D" id="3.40.50.720">
    <property type="entry name" value="NAD(P)-binding Rossmann-like Domain"/>
    <property type="match status" value="1"/>
</dbReference>
<accession>A0A9N9VGH4</accession>
<feature type="region of interest" description="Disordered" evidence="3">
    <location>
        <begin position="1"/>
        <end position="21"/>
    </location>
</feature>
<dbReference type="GO" id="GO:0016491">
    <property type="term" value="F:oxidoreductase activity"/>
    <property type="evidence" value="ECO:0007669"/>
    <property type="project" value="UniProtKB-KW"/>
</dbReference>
<dbReference type="Pfam" id="PF00106">
    <property type="entry name" value="adh_short"/>
    <property type="match status" value="1"/>
</dbReference>
<keyword evidence="5" id="KW-1185">Reference proteome</keyword>
<dbReference type="InterPro" id="IPR036291">
    <property type="entry name" value="NAD(P)-bd_dom_sf"/>
</dbReference>
<protein>
    <submittedName>
        <fullName evidence="4">Uncharacterized protein</fullName>
    </submittedName>
</protein>
<gene>
    <name evidence="4" type="ORF">CRHIZ90672A_00010999</name>
</gene>
<reference evidence="4" key="1">
    <citation type="submission" date="2021-10" db="EMBL/GenBank/DDBJ databases">
        <authorList>
            <person name="Piombo E."/>
        </authorList>
    </citation>
    <scope>NUCLEOTIDE SEQUENCE</scope>
</reference>
<dbReference type="InterPro" id="IPR002347">
    <property type="entry name" value="SDR_fam"/>
</dbReference>
<dbReference type="PRINTS" id="PR00081">
    <property type="entry name" value="GDHRDH"/>
</dbReference>
<evidence type="ECO:0000313" key="5">
    <source>
        <dbReference type="Proteomes" id="UP000696573"/>
    </source>
</evidence>
<comment type="caution">
    <text evidence="4">The sequence shown here is derived from an EMBL/GenBank/DDBJ whole genome shotgun (WGS) entry which is preliminary data.</text>
</comment>
<dbReference type="Proteomes" id="UP000696573">
    <property type="component" value="Unassembled WGS sequence"/>
</dbReference>
<dbReference type="OrthoDB" id="191139at2759"/>
<evidence type="ECO:0000313" key="4">
    <source>
        <dbReference type="EMBL" id="CAH0023555.1"/>
    </source>
</evidence>
<dbReference type="PANTHER" id="PTHR24320:SF272">
    <property type="entry name" value="NAD(P)-BINDING ROSSMANN-FOLD SUPERFAMILY PROTEIN"/>
    <property type="match status" value="1"/>
</dbReference>
<evidence type="ECO:0000256" key="1">
    <source>
        <dbReference type="ARBA" id="ARBA00006484"/>
    </source>
</evidence>
<feature type="compositionally biased region" description="Basic and acidic residues" evidence="3">
    <location>
        <begin position="8"/>
        <end position="17"/>
    </location>
</feature>
<evidence type="ECO:0000256" key="3">
    <source>
        <dbReference type="SAM" id="MobiDB-lite"/>
    </source>
</evidence>
<organism evidence="4 5">
    <name type="scientific">Clonostachys rhizophaga</name>
    <dbReference type="NCBI Taxonomy" id="160324"/>
    <lineage>
        <taxon>Eukaryota</taxon>
        <taxon>Fungi</taxon>
        <taxon>Dikarya</taxon>
        <taxon>Ascomycota</taxon>
        <taxon>Pezizomycotina</taxon>
        <taxon>Sordariomycetes</taxon>
        <taxon>Hypocreomycetidae</taxon>
        <taxon>Hypocreales</taxon>
        <taxon>Bionectriaceae</taxon>
        <taxon>Clonostachys</taxon>
    </lineage>
</organism>
<dbReference type="PANTHER" id="PTHR24320">
    <property type="entry name" value="RETINOL DEHYDROGENASE"/>
    <property type="match status" value="1"/>
</dbReference>
<dbReference type="EMBL" id="CABFNQ020000692">
    <property type="protein sequence ID" value="CAH0023555.1"/>
    <property type="molecule type" value="Genomic_DNA"/>
</dbReference>
<evidence type="ECO:0000256" key="2">
    <source>
        <dbReference type="ARBA" id="ARBA00023002"/>
    </source>
</evidence>
<sequence>MATRYVGVHRDPQRPGDNRPTAAQIIKDEGIENKWTEKLVMITGCSSGLGIEIARALSATGATLYLTVRDMERGRDALAELLAACPDRIHLLQLDLSSLESVRACAREFLAKCVPLNVLVCNAGVLNTPEGKTVDGVETQLGINHLSHFLLFNLLAPKLSESYIPGSNFKSRVVFLSSMAHRFGSVNFDNINLDGIYNPGQAYFQSKTANIWTANEIERRYGPAGIHAWSVHPGGSDTGLHRHMSKERQEQLAQDERLAAVFKSPAQAAATPVWAACSSVLEGRGGMYLEDCQIIGRWDPKDGPWAPGYAPHTYDQVSEAKLWTISERMAGLSPE</sequence>
<proteinExistence type="inferred from homology"/>
<dbReference type="AlphaFoldDB" id="A0A9N9VGH4"/>